<dbReference type="PANTHER" id="PTHR12025">
    <property type="entry name" value="VASCULAR ENDOTHELIAL GROWTH FACTOR"/>
    <property type="match status" value="1"/>
</dbReference>
<feature type="region of interest" description="Disordered" evidence="11">
    <location>
        <begin position="1"/>
        <end position="48"/>
    </location>
</feature>
<dbReference type="Gene3D" id="2.10.90.10">
    <property type="entry name" value="Cystine-knot cytokines"/>
    <property type="match status" value="1"/>
</dbReference>
<evidence type="ECO:0000256" key="11">
    <source>
        <dbReference type="SAM" id="MobiDB-lite"/>
    </source>
</evidence>
<dbReference type="InterPro" id="IPR000072">
    <property type="entry name" value="PDGF/VEGF_dom"/>
</dbReference>
<sequence>MRRIESSQLFTTTLGPGPGPTEPGSCRSSGRGSSCSHHPGRPKAPGSCAQAPEWLTLESSPWMGPARCPLLGRPTPQNACNKVILRALVWLPPTGPAPPAPAPPSRLWWRQPGSPAPWAVRPLSPAAAGGGCVCGCVYVCVCVCGWVCVCVCVCVWVGVCVCRGRAPPAASPPLPRPAPAPRPGGERVSGSHEPPARQPGPGPPPPPPSPPSPPSAATTGRPPARLLRPPLPPLRCVALPAPRAREGAAEEPPPAPGPRPPRPGPRHGALAAAAPRAARLGRCGRPRRAAPAGTMSPLLRRLLLAVLLQLAPAQAPVSQPDAPGHQKKVVSWIDVYARATCQPREVVVPLNMELMGTVAKQLVPSCVTVQRCGGCCPDDGLECVPTGQHQVRMQILMIQYPSSQLGEMSLEEHSQCECRPKKRESAVKPDRASTPHHRPQPRSVPGWDPAPGAPSPADITHPTPAPGPSAHAAPSAASALTPGPATAAADAAASSVVKGGA</sequence>
<comment type="similarity">
    <text evidence="2 10">Belongs to the PDGF/VEGF growth factor family.</text>
</comment>
<evidence type="ECO:0000256" key="5">
    <source>
        <dbReference type="ARBA" id="ARBA00023157"/>
    </source>
</evidence>
<dbReference type="InterPro" id="IPR050507">
    <property type="entry name" value="PDGF/VEGF_growth_factor"/>
</dbReference>
<evidence type="ECO:0000256" key="2">
    <source>
        <dbReference type="ARBA" id="ARBA00006686"/>
    </source>
</evidence>
<dbReference type="GO" id="GO:0050930">
    <property type="term" value="P:induction of positive chemotaxis"/>
    <property type="evidence" value="ECO:0007669"/>
    <property type="project" value="TreeGrafter"/>
</dbReference>
<keyword evidence="12" id="KW-0472">Membrane</keyword>
<dbReference type="GO" id="GO:0045766">
    <property type="term" value="P:positive regulation of angiogenesis"/>
    <property type="evidence" value="ECO:0007669"/>
    <property type="project" value="TreeGrafter"/>
</dbReference>
<dbReference type="GeneTree" id="ENSGT00940000161844"/>
<keyword evidence="5" id="KW-1015">Disulfide bond</keyword>
<feature type="compositionally biased region" description="Low complexity" evidence="11">
    <location>
        <begin position="266"/>
        <end position="279"/>
    </location>
</feature>
<keyword evidence="12" id="KW-1133">Transmembrane helix</keyword>
<evidence type="ECO:0000256" key="12">
    <source>
        <dbReference type="SAM" id="Phobius"/>
    </source>
</evidence>
<accession>A0A4W2FT83</accession>
<evidence type="ECO:0000256" key="3">
    <source>
        <dbReference type="ARBA" id="ARBA00022525"/>
    </source>
</evidence>
<dbReference type="FunFam" id="2.10.90.10:FF:000030">
    <property type="entry name" value="Vascular endothelial growth factor B"/>
    <property type="match status" value="1"/>
</dbReference>
<keyword evidence="6" id="KW-0497">Mitogen</keyword>
<evidence type="ECO:0000256" key="6">
    <source>
        <dbReference type="ARBA" id="ARBA00023246"/>
    </source>
</evidence>
<comment type="subunit">
    <text evidence="7">Homodimer; disulfide-linked. Can also form heterodimer with VEGF.</text>
</comment>
<comment type="subcellular location">
    <subcellularLocation>
        <location evidence="1">Secreted</location>
    </subcellularLocation>
</comment>
<dbReference type="SMART" id="SM00141">
    <property type="entry name" value="PDGF"/>
    <property type="match status" value="1"/>
</dbReference>
<evidence type="ECO:0000256" key="4">
    <source>
        <dbReference type="ARBA" id="ARBA00023030"/>
    </source>
</evidence>
<feature type="compositionally biased region" description="Basic and acidic residues" evidence="11">
    <location>
        <begin position="418"/>
        <end position="433"/>
    </location>
</feature>
<evidence type="ECO:0000256" key="1">
    <source>
        <dbReference type="ARBA" id="ARBA00004613"/>
    </source>
</evidence>
<dbReference type="PROSITE" id="PS00249">
    <property type="entry name" value="PDGF_1"/>
    <property type="match status" value="1"/>
</dbReference>
<gene>
    <name evidence="14" type="primary">VEGFB</name>
</gene>
<evidence type="ECO:0000313" key="15">
    <source>
        <dbReference type="Proteomes" id="UP000429181"/>
    </source>
</evidence>
<dbReference type="InterPro" id="IPR029034">
    <property type="entry name" value="Cystine-knot_cytokine"/>
</dbReference>
<feature type="region of interest" description="Disordered" evidence="11">
    <location>
        <begin position="243"/>
        <end position="279"/>
    </location>
</feature>
<dbReference type="GO" id="GO:0005615">
    <property type="term" value="C:extracellular space"/>
    <property type="evidence" value="ECO:0007669"/>
    <property type="project" value="TreeGrafter"/>
</dbReference>
<feature type="transmembrane region" description="Helical" evidence="12">
    <location>
        <begin position="131"/>
        <end position="159"/>
    </location>
</feature>
<feature type="region of interest" description="Disordered" evidence="11">
    <location>
        <begin position="168"/>
        <end position="231"/>
    </location>
</feature>
<dbReference type="PRINTS" id="PR01217">
    <property type="entry name" value="PRICHEXTENSN"/>
</dbReference>
<keyword evidence="12" id="KW-0812">Transmembrane</keyword>
<dbReference type="CDD" id="cd00135">
    <property type="entry name" value="PDGF"/>
    <property type="match status" value="1"/>
</dbReference>
<dbReference type="GO" id="GO:0008083">
    <property type="term" value="F:growth factor activity"/>
    <property type="evidence" value="ECO:0007669"/>
    <property type="project" value="UniProtKB-KW"/>
</dbReference>
<dbReference type="GO" id="GO:0005172">
    <property type="term" value="F:vascular endothelial growth factor receptor binding"/>
    <property type="evidence" value="ECO:0007669"/>
    <property type="project" value="TreeGrafter"/>
</dbReference>
<dbReference type="GO" id="GO:0001666">
    <property type="term" value="P:response to hypoxia"/>
    <property type="evidence" value="ECO:0007669"/>
    <property type="project" value="TreeGrafter"/>
</dbReference>
<evidence type="ECO:0000313" key="14">
    <source>
        <dbReference type="Ensembl" id="ENSBIXP00005007844.1"/>
    </source>
</evidence>
<dbReference type="GO" id="GO:0001938">
    <property type="term" value="P:positive regulation of endothelial cell proliferation"/>
    <property type="evidence" value="ECO:0007669"/>
    <property type="project" value="TreeGrafter"/>
</dbReference>
<dbReference type="GO" id="GO:0060754">
    <property type="term" value="P:positive regulation of mast cell chemotaxis"/>
    <property type="evidence" value="ECO:0007669"/>
    <property type="project" value="TreeGrafter"/>
</dbReference>
<feature type="compositionally biased region" description="Low complexity" evidence="11">
    <location>
        <begin position="468"/>
        <end position="495"/>
    </location>
</feature>
<protein>
    <recommendedName>
        <fullName evidence="8">Vascular endothelial growth factor B</fullName>
    </recommendedName>
    <alternativeName>
        <fullName evidence="9">VEGF-related factor</fullName>
    </alternativeName>
</protein>
<dbReference type="SUPFAM" id="SSF57501">
    <property type="entry name" value="Cystine-knot cytokines"/>
    <property type="match status" value="1"/>
</dbReference>
<dbReference type="GO" id="GO:0038084">
    <property type="term" value="P:vascular endothelial growth factor signaling pathway"/>
    <property type="evidence" value="ECO:0007669"/>
    <property type="project" value="TreeGrafter"/>
</dbReference>
<evidence type="ECO:0000259" key="13">
    <source>
        <dbReference type="PROSITE" id="PS50278"/>
    </source>
</evidence>
<feature type="compositionally biased region" description="Polar residues" evidence="11">
    <location>
        <begin position="1"/>
        <end position="10"/>
    </location>
</feature>
<keyword evidence="4 10" id="KW-0339">Growth factor</keyword>
<dbReference type="GO" id="GO:0016020">
    <property type="term" value="C:membrane"/>
    <property type="evidence" value="ECO:0007669"/>
    <property type="project" value="InterPro"/>
</dbReference>
<dbReference type="PANTHER" id="PTHR12025:SF12">
    <property type="entry name" value="VASCULAR ENDOTHELIAL GROWTH FACTOR B"/>
    <property type="match status" value="1"/>
</dbReference>
<dbReference type="PROSITE" id="PS50278">
    <property type="entry name" value="PDGF_2"/>
    <property type="match status" value="1"/>
</dbReference>
<name>A0A4W2FT83_BOBOX</name>
<dbReference type="GO" id="GO:0048010">
    <property type="term" value="P:vascular endothelial growth factor receptor signaling pathway"/>
    <property type="evidence" value="ECO:0007669"/>
    <property type="project" value="TreeGrafter"/>
</dbReference>
<evidence type="ECO:0000256" key="9">
    <source>
        <dbReference type="ARBA" id="ARBA00079106"/>
    </source>
</evidence>
<proteinExistence type="inferred from homology"/>
<dbReference type="GO" id="GO:0042056">
    <property type="term" value="F:chemoattractant activity"/>
    <property type="evidence" value="ECO:0007669"/>
    <property type="project" value="TreeGrafter"/>
</dbReference>
<feature type="domain" description="Platelet-derived growth factor (PDGF) family profile" evidence="13">
    <location>
        <begin position="328"/>
        <end position="423"/>
    </location>
</feature>
<keyword evidence="3" id="KW-0964">Secreted</keyword>
<dbReference type="GO" id="GO:0051781">
    <property type="term" value="P:positive regulation of cell division"/>
    <property type="evidence" value="ECO:0007669"/>
    <property type="project" value="UniProtKB-KW"/>
</dbReference>
<evidence type="ECO:0000256" key="7">
    <source>
        <dbReference type="ARBA" id="ARBA00064147"/>
    </source>
</evidence>
<organism evidence="14 15">
    <name type="scientific">Bos indicus x Bos taurus</name>
    <name type="common">Hybrid cattle</name>
    <dbReference type="NCBI Taxonomy" id="30522"/>
    <lineage>
        <taxon>Eukaryota</taxon>
        <taxon>Metazoa</taxon>
        <taxon>Chordata</taxon>
        <taxon>Craniata</taxon>
        <taxon>Vertebrata</taxon>
        <taxon>Euteleostomi</taxon>
        <taxon>Mammalia</taxon>
        <taxon>Eutheria</taxon>
        <taxon>Laurasiatheria</taxon>
        <taxon>Artiodactyla</taxon>
        <taxon>Ruminantia</taxon>
        <taxon>Pecora</taxon>
        <taxon>Bovidae</taxon>
        <taxon>Bovinae</taxon>
        <taxon>Bos</taxon>
    </lineage>
</organism>
<reference evidence="14 15" key="1">
    <citation type="submission" date="2018-11" db="EMBL/GenBank/DDBJ databases">
        <title>Haplotype-resolved cattle genomes.</title>
        <authorList>
            <person name="Low W.Y."/>
            <person name="Tearle R."/>
            <person name="Bickhart D.M."/>
            <person name="Rosen B.D."/>
            <person name="Koren S."/>
            <person name="Rhie A."/>
            <person name="Hiendleder S."/>
            <person name="Phillippy A.M."/>
            <person name="Smith T.P.L."/>
            <person name="Williams J.L."/>
        </authorList>
    </citation>
    <scope>NUCLEOTIDE SEQUENCE [LARGE SCALE GENOMIC DNA]</scope>
</reference>
<reference evidence="14" key="2">
    <citation type="submission" date="2025-08" db="UniProtKB">
        <authorList>
            <consortium name="Ensembl"/>
        </authorList>
    </citation>
    <scope>IDENTIFICATION</scope>
</reference>
<dbReference type="Proteomes" id="UP000429181">
    <property type="component" value="Chromosome 29"/>
</dbReference>
<dbReference type="GO" id="GO:0002040">
    <property type="term" value="P:sprouting angiogenesis"/>
    <property type="evidence" value="ECO:0007669"/>
    <property type="project" value="TreeGrafter"/>
</dbReference>
<feature type="compositionally biased region" description="Low complexity" evidence="11">
    <location>
        <begin position="22"/>
        <end position="37"/>
    </location>
</feature>
<dbReference type="InterPro" id="IPR023581">
    <property type="entry name" value="PD_growth_factor_CS"/>
</dbReference>
<evidence type="ECO:0000256" key="8">
    <source>
        <dbReference type="ARBA" id="ARBA00070955"/>
    </source>
</evidence>
<dbReference type="Pfam" id="PF00341">
    <property type="entry name" value="PDGF"/>
    <property type="match status" value="1"/>
</dbReference>
<feature type="compositionally biased region" description="Low complexity" evidence="11">
    <location>
        <begin position="215"/>
        <end position="231"/>
    </location>
</feature>
<feature type="compositionally biased region" description="Pro residues" evidence="11">
    <location>
        <begin position="196"/>
        <end position="214"/>
    </location>
</feature>
<feature type="compositionally biased region" description="Pro residues" evidence="11">
    <location>
        <begin position="169"/>
        <end position="182"/>
    </location>
</feature>
<dbReference type="Ensembl" id="ENSBIXT00005001516.1">
    <property type="protein sequence ID" value="ENSBIXP00005007844.1"/>
    <property type="gene ID" value="ENSBIXG00005013057.1"/>
</dbReference>
<feature type="region of interest" description="Disordered" evidence="11">
    <location>
        <begin position="418"/>
        <end position="501"/>
    </location>
</feature>
<dbReference type="AlphaFoldDB" id="A0A4W2FT83"/>
<evidence type="ECO:0000256" key="10">
    <source>
        <dbReference type="RuleBase" id="RU003818"/>
    </source>
</evidence>
<feature type="compositionally biased region" description="Pro residues" evidence="11">
    <location>
        <begin position="251"/>
        <end position="263"/>
    </location>
</feature>